<dbReference type="Pfam" id="PF00001">
    <property type="entry name" value="7tm_1"/>
    <property type="match status" value="1"/>
</dbReference>
<accession>A0A1W0X6R3</accession>
<evidence type="ECO:0000256" key="3">
    <source>
        <dbReference type="ARBA" id="ARBA00022692"/>
    </source>
</evidence>
<evidence type="ECO:0000259" key="10">
    <source>
        <dbReference type="PROSITE" id="PS50262"/>
    </source>
</evidence>
<feature type="domain" description="G-protein coupled receptors family 1 profile" evidence="10">
    <location>
        <begin position="60"/>
        <end position="305"/>
    </location>
</feature>
<gene>
    <name evidence="11" type="ORF">BV898_03133</name>
</gene>
<organism evidence="11 12">
    <name type="scientific">Hypsibius exemplaris</name>
    <name type="common">Freshwater tardigrade</name>
    <dbReference type="NCBI Taxonomy" id="2072580"/>
    <lineage>
        <taxon>Eukaryota</taxon>
        <taxon>Metazoa</taxon>
        <taxon>Ecdysozoa</taxon>
        <taxon>Tardigrada</taxon>
        <taxon>Eutardigrada</taxon>
        <taxon>Parachela</taxon>
        <taxon>Hypsibioidea</taxon>
        <taxon>Hypsibiidae</taxon>
        <taxon>Hypsibius</taxon>
    </lineage>
</organism>
<evidence type="ECO:0000313" key="12">
    <source>
        <dbReference type="Proteomes" id="UP000192578"/>
    </source>
</evidence>
<dbReference type="CDD" id="cd00637">
    <property type="entry name" value="7tm_classA_rhodopsin-like"/>
    <property type="match status" value="1"/>
</dbReference>
<feature type="transmembrane region" description="Helical" evidence="9">
    <location>
        <begin position="284"/>
        <end position="307"/>
    </location>
</feature>
<dbReference type="InterPro" id="IPR000276">
    <property type="entry name" value="GPCR_Rhodpsn"/>
</dbReference>
<evidence type="ECO:0000256" key="8">
    <source>
        <dbReference type="ARBA" id="ARBA00023224"/>
    </source>
</evidence>
<feature type="transmembrane region" description="Helical" evidence="9">
    <location>
        <begin position="162"/>
        <end position="184"/>
    </location>
</feature>
<dbReference type="InterPro" id="IPR017452">
    <property type="entry name" value="GPCR_Rhodpsn_7TM"/>
</dbReference>
<comment type="caution">
    <text evidence="11">The sequence shown here is derived from an EMBL/GenBank/DDBJ whole genome shotgun (WGS) entry which is preliminary data.</text>
</comment>
<dbReference type="PANTHER" id="PTHR24228">
    <property type="entry name" value="B2 BRADYKININ RECEPTOR/ANGIOTENSIN II RECEPTOR"/>
    <property type="match status" value="1"/>
</dbReference>
<keyword evidence="3 9" id="KW-0812">Transmembrane</keyword>
<feature type="transmembrane region" description="Helical" evidence="9">
    <location>
        <begin position="204"/>
        <end position="230"/>
    </location>
</feature>
<dbReference type="GO" id="GO:0004930">
    <property type="term" value="F:G protein-coupled receptor activity"/>
    <property type="evidence" value="ECO:0007669"/>
    <property type="project" value="UniProtKB-KW"/>
</dbReference>
<evidence type="ECO:0000313" key="11">
    <source>
        <dbReference type="EMBL" id="OQV23088.1"/>
    </source>
</evidence>
<sequence>MNVVLPEMNNNTQYLQNEKYFYTNSTNTTMVSYLYPSFQYYQLLFFIIGVLLTNAAGAIANVILLLAMAVYGPLRKSMSSVLLIQCIAIDLYATTIAVPLTVIPVYLGPKLQLSSTFCKFTPLFIYLAYSCGMYAEAVVAVHRLIATLIPQRFHFFKKKSSIICLLVIPWLIAVTHAMFPTLGLGSKFVPGSRGCIPIQTGNSALVLASLVVGYYLPTVIIGVCYIIVLGKTGFDLRARNGSHSLRRRFEISRTLFLSFLWHCLTIYPPIIAKSTFKTQFTTDLGFQLAIMWLGNSFCAINPVFFWATSQLFQKGIQAVLRCQWHRARTSAVAPVAPIQRAVATPNNAIDMEMFNGRQNAYRL</sequence>
<proteinExistence type="predicted"/>
<evidence type="ECO:0000256" key="1">
    <source>
        <dbReference type="ARBA" id="ARBA00004651"/>
    </source>
</evidence>
<dbReference type="Gene3D" id="1.20.1070.10">
    <property type="entry name" value="Rhodopsin 7-helix transmembrane proteins"/>
    <property type="match status" value="1"/>
</dbReference>
<feature type="transmembrane region" description="Helical" evidence="9">
    <location>
        <begin position="251"/>
        <end position="272"/>
    </location>
</feature>
<evidence type="ECO:0000256" key="4">
    <source>
        <dbReference type="ARBA" id="ARBA00022989"/>
    </source>
</evidence>
<dbReference type="AlphaFoldDB" id="A0A1W0X6R3"/>
<comment type="subcellular location">
    <subcellularLocation>
        <location evidence="1">Cell membrane</location>
        <topology evidence="1">Multi-pass membrane protein</topology>
    </subcellularLocation>
</comment>
<feature type="transmembrane region" description="Helical" evidence="9">
    <location>
        <begin position="40"/>
        <end position="69"/>
    </location>
</feature>
<evidence type="ECO:0000256" key="7">
    <source>
        <dbReference type="ARBA" id="ARBA00023170"/>
    </source>
</evidence>
<protein>
    <recommendedName>
        <fullName evidence="10">G-protein coupled receptors family 1 profile domain-containing protein</fullName>
    </recommendedName>
</protein>
<keyword evidence="2" id="KW-1003">Cell membrane</keyword>
<dbReference type="PRINTS" id="PR00237">
    <property type="entry name" value="GPCRRHODOPSN"/>
</dbReference>
<feature type="transmembrane region" description="Helical" evidence="9">
    <location>
        <begin position="123"/>
        <end position="141"/>
    </location>
</feature>
<dbReference type="GO" id="GO:0005886">
    <property type="term" value="C:plasma membrane"/>
    <property type="evidence" value="ECO:0007669"/>
    <property type="project" value="UniProtKB-SubCell"/>
</dbReference>
<keyword evidence="4 9" id="KW-1133">Transmembrane helix</keyword>
<dbReference type="EMBL" id="MTYJ01000014">
    <property type="protein sequence ID" value="OQV23088.1"/>
    <property type="molecule type" value="Genomic_DNA"/>
</dbReference>
<evidence type="ECO:0000256" key="2">
    <source>
        <dbReference type="ARBA" id="ARBA00022475"/>
    </source>
</evidence>
<feature type="transmembrane region" description="Helical" evidence="9">
    <location>
        <begin position="81"/>
        <end position="103"/>
    </location>
</feature>
<reference evidence="12" key="1">
    <citation type="submission" date="2017-01" db="EMBL/GenBank/DDBJ databases">
        <title>Comparative genomics of anhydrobiosis in the tardigrade Hypsibius dujardini.</title>
        <authorList>
            <person name="Yoshida Y."/>
            <person name="Koutsovoulos G."/>
            <person name="Laetsch D."/>
            <person name="Stevens L."/>
            <person name="Kumar S."/>
            <person name="Horikawa D."/>
            <person name="Ishino K."/>
            <person name="Komine S."/>
            <person name="Tomita M."/>
            <person name="Blaxter M."/>
            <person name="Arakawa K."/>
        </authorList>
    </citation>
    <scope>NUCLEOTIDE SEQUENCE [LARGE SCALE GENOMIC DNA]</scope>
    <source>
        <strain evidence="12">Z151</strain>
    </source>
</reference>
<evidence type="ECO:0000256" key="6">
    <source>
        <dbReference type="ARBA" id="ARBA00023136"/>
    </source>
</evidence>
<keyword evidence="5" id="KW-0297">G-protein coupled receptor</keyword>
<dbReference type="SUPFAM" id="SSF81321">
    <property type="entry name" value="Family A G protein-coupled receptor-like"/>
    <property type="match status" value="1"/>
</dbReference>
<dbReference type="PROSITE" id="PS50262">
    <property type="entry name" value="G_PROTEIN_RECEP_F1_2"/>
    <property type="match status" value="1"/>
</dbReference>
<dbReference type="PANTHER" id="PTHR24228:SF59">
    <property type="entry name" value="NEUROPEPTIDE RECEPTOR 15"/>
    <property type="match status" value="1"/>
</dbReference>
<keyword evidence="7" id="KW-0675">Receptor</keyword>
<name>A0A1W0X6R3_HYPEX</name>
<keyword evidence="8" id="KW-0807">Transducer</keyword>
<keyword evidence="12" id="KW-1185">Reference proteome</keyword>
<dbReference type="Proteomes" id="UP000192578">
    <property type="component" value="Unassembled WGS sequence"/>
</dbReference>
<evidence type="ECO:0000256" key="9">
    <source>
        <dbReference type="SAM" id="Phobius"/>
    </source>
</evidence>
<keyword evidence="6 9" id="KW-0472">Membrane</keyword>
<evidence type="ECO:0000256" key="5">
    <source>
        <dbReference type="ARBA" id="ARBA00023040"/>
    </source>
</evidence>